<keyword evidence="3 7" id="KW-1133">Transmembrane helix</keyword>
<evidence type="ECO:0000256" key="4">
    <source>
        <dbReference type="ARBA" id="ARBA00023136"/>
    </source>
</evidence>
<dbReference type="PROSITE" id="PS00107">
    <property type="entry name" value="PROTEIN_KINASE_ATP"/>
    <property type="match status" value="1"/>
</dbReference>
<dbReference type="PANTHER" id="PTHR24416">
    <property type="entry name" value="TYROSINE-PROTEIN KINASE RECEPTOR"/>
    <property type="match status" value="1"/>
</dbReference>
<dbReference type="SUPFAM" id="SSF56112">
    <property type="entry name" value="Protein kinase-like (PK-like)"/>
    <property type="match status" value="1"/>
</dbReference>
<dbReference type="InterPro" id="IPR001304">
    <property type="entry name" value="C-type_lectin-like"/>
</dbReference>
<evidence type="ECO:0000259" key="9">
    <source>
        <dbReference type="PROSITE" id="PS50041"/>
    </source>
</evidence>
<evidence type="ECO:0000256" key="6">
    <source>
        <dbReference type="SAM" id="MobiDB-lite"/>
    </source>
</evidence>
<feature type="compositionally biased region" description="Basic residues" evidence="6">
    <location>
        <begin position="917"/>
        <end position="931"/>
    </location>
</feature>
<keyword evidence="5" id="KW-0067">ATP-binding</keyword>
<comment type="subcellular location">
    <subcellularLocation>
        <location evidence="1">Membrane</location>
        <topology evidence="1">Single-pass membrane protein</topology>
    </subcellularLocation>
</comment>
<feature type="domain" description="C-type lectin" evidence="9">
    <location>
        <begin position="74"/>
        <end position="195"/>
    </location>
</feature>
<evidence type="ECO:0000313" key="11">
    <source>
        <dbReference type="WBParaSite" id="maker-uti_cns_0004956-snap-gene-0.4-mRNA-1"/>
    </source>
</evidence>
<feature type="compositionally biased region" description="Basic residues" evidence="6">
    <location>
        <begin position="2949"/>
        <end position="2958"/>
    </location>
</feature>
<dbReference type="InterPro" id="IPR050122">
    <property type="entry name" value="RTK"/>
</dbReference>
<reference evidence="11" key="1">
    <citation type="submission" date="2016-11" db="UniProtKB">
        <authorList>
            <consortium name="WormBaseParasite"/>
        </authorList>
    </citation>
    <scope>IDENTIFICATION</scope>
</reference>
<dbReference type="InterPro" id="IPR000719">
    <property type="entry name" value="Prot_kinase_dom"/>
</dbReference>
<feature type="domain" description="C-type lectin" evidence="9">
    <location>
        <begin position="386"/>
        <end position="486"/>
    </location>
</feature>
<dbReference type="SMART" id="SM00034">
    <property type="entry name" value="CLECT"/>
    <property type="match status" value="2"/>
</dbReference>
<evidence type="ECO:0000256" key="3">
    <source>
        <dbReference type="ARBA" id="ARBA00022989"/>
    </source>
</evidence>
<organism evidence="10 11">
    <name type="scientific">Macrostomum lignano</name>
    <dbReference type="NCBI Taxonomy" id="282301"/>
    <lineage>
        <taxon>Eukaryota</taxon>
        <taxon>Metazoa</taxon>
        <taxon>Spiralia</taxon>
        <taxon>Lophotrochozoa</taxon>
        <taxon>Platyhelminthes</taxon>
        <taxon>Rhabditophora</taxon>
        <taxon>Macrostomorpha</taxon>
        <taxon>Macrostomida</taxon>
        <taxon>Macrostomidae</taxon>
        <taxon>Macrostomum</taxon>
    </lineage>
</organism>
<keyword evidence="4 7" id="KW-0472">Membrane</keyword>
<dbReference type="PROSITE" id="PS50011">
    <property type="entry name" value="PROTEIN_KINASE_DOM"/>
    <property type="match status" value="1"/>
</dbReference>
<feature type="region of interest" description="Disordered" evidence="6">
    <location>
        <begin position="2918"/>
        <end position="3002"/>
    </location>
</feature>
<evidence type="ECO:0000313" key="10">
    <source>
        <dbReference type="Proteomes" id="UP000095280"/>
    </source>
</evidence>
<keyword evidence="2 7" id="KW-0812">Transmembrane</keyword>
<dbReference type="GO" id="GO:0004714">
    <property type="term" value="F:transmembrane receptor protein tyrosine kinase activity"/>
    <property type="evidence" value="ECO:0007669"/>
    <property type="project" value="TreeGrafter"/>
</dbReference>
<dbReference type="Gene3D" id="3.10.100.10">
    <property type="entry name" value="Mannose-Binding Protein A, subunit A"/>
    <property type="match status" value="2"/>
</dbReference>
<dbReference type="PROSITE" id="PS50041">
    <property type="entry name" value="C_TYPE_LECTIN_2"/>
    <property type="match status" value="2"/>
</dbReference>
<dbReference type="InterPro" id="IPR028082">
    <property type="entry name" value="Peripla_BP_I"/>
</dbReference>
<dbReference type="GO" id="GO:0007169">
    <property type="term" value="P:cell surface receptor protein tyrosine kinase signaling pathway"/>
    <property type="evidence" value="ECO:0007669"/>
    <property type="project" value="TreeGrafter"/>
</dbReference>
<dbReference type="Pfam" id="PF07714">
    <property type="entry name" value="PK_Tyr_Ser-Thr"/>
    <property type="match status" value="1"/>
</dbReference>
<feature type="compositionally biased region" description="Low complexity" evidence="6">
    <location>
        <begin position="2919"/>
        <end position="2935"/>
    </location>
</feature>
<dbReference type="InterPro" id="IPR011009">
    <property type="entry name" value="Kinase-like_dom_sf"/>
</dbReference>
<evidence type="ECO:0000256" key="7">
    <source>
        <dbReference type="SAM" id="Phobius"/>
    </source>
</evidence>
<dbReference type="Gene3D" id="1.10.510.10">
    <property type="entry name" value="Transferase(Phosphotransferase) domain 1"/>
    <property type="match status" value="1"/>
</dbReference>
<dbReference type="InterPro" id="IPR017441">
    <property type="entry name" value="Protein_kinase_ATP_BS"/>
</dbReference>
<feature type="transmembrane region" description="Helical" evidence="7">
    <location>
        <begin position="2671"/>
        <end position="2694"/>
    </location>
</feature>
<feature type="region of interest" description="Disordered" evidence="6">
    <location>
        <begin position="581"/>
        <end position="609"/>
    </location>
</feature>
<dbReference type="GO" id="GO:0005524">
    <property type="term" value="F:ATP binding"/>
    <property type="evidence" value="ECO:0007669"/>
    <property type="project" value="UniProtKB-UniRule"/>
</dbReference>
<sequence length="3125" mass="345609">MRFLRVPGAGYLGKATVGGLPTRTVSNVSDLAGAATAKLQNSKHRPMLALLLLLLNCQLLQSQALPCPAPFTMQASLCLFVSTAHSHSWCSANRQCASIGGELVNSNSSILALNRSGISSSCSCQLWLGLSDLADERGNKRDGWQRVNGNGLADPPSDLFYEYEPSGYDENCIRMDHLGLLRDANCSHNYGFACEYKSPSAYRKLAHWKKVSFKRATYNTEYCFTEVPHVSSAVECVAAAMSDASCRHVLYNSKLRACRLLLFTDAQVEAEIETSADWNIDHKCLHQLWLRWLELLNLQQVAPDRPYANAVRTVCCGEEAGGGGAEDCDVSWSNTEPNCVVSRSIVADSEHLQMLALLLLLSCQLLQSQALLCPAPFTMQAGLCLFCASIGGELLNSQSSILALNRSGISSSCSCQLWLGLSDLADERGEKRAGWQRVNGNGFASPESLFYTSEPSGGADENCIRMNELGLLRDVYCNRNYGFACEYKDPSAYRKLANWKKVSFKRATYNTEYCFTEVPHVSSAVECVAAAMSDASCRHVLYNNKLRACRLLLFTDAQVEAEIETSADWVKFRLPTTASRQLPAEKTASRKTASRQLPAEKTASQKTASRQLPADNCRLAVFSAGSFPAGNCRLAVVGWQLSAGSCRLAVVGWQLSAGSCRLAVFRLAVGLLNHQPPCPRPREHVYFLDPSLSTSMVLNLISAGISESIHVAGPVLGEREAVVHVSLEEHSSETRDMETVQDFNGVKRELLALKPRGPSFNGVETFDIEYDEQGPLYLANAVPVLIVKDVRTDNEGREFIIIAQKHIESCIPYTFNTVAEHLSSESLALLGYNPAFGGDSAAFGLARDFKMYDQNGLPVEDYKNKSGYYRILFTLDTAVIRDAVLTAMPKIQQLQFVEEAKQAFDRCYWTPPPKIKVGSKKVSKKAKKPPKLVKEKQPKVPKNQARKRQHQSKVVAANESKKRPKAPKKDTKTSNYVLVAASSQSSPKPVPLFGGQLFEVQASEELIREIKQKKSNRFPERQQRNWDMLTERYPNLELNKSWEIVFDGKTWPGSNTFDLLKEDERRDRPSPKYSTAFWALAEEADIAKALLGRHQQEEVSVKKEIGTDPDRDDFLVEQAIGTSDFYNDFHKDRASGLNEVKKFEDRGSDAYRHASYQLREPKRRQKPAVKYETNACVEHYPENNSAHYDINLPDTLHFPNHEVCIERIYFCKEFKTVPDNRMVDVLTNAPEDEVIDIELAAILGFREDDSFNETPKTAKRPIDLTNGVQTMYIYSNIVDSAIVGDVKVALLGAIPLNEKVYGEREYYEFVNPSYLPLVKHPFTRKTIEVQICDDMGKLMDRILLAAVERKMTECLCTKSEFELFAPRAHKIAAISATTEEVHPVASVENASVVEFRIVGGETFIDLNDIDLEIKARVRQSNGTNLAADSNVAPVNYVLESMFKNVTLTINGTHVESSNNNHAYKAYIRTCLNYGHDSKTNQLRMMGYAKDAGGQMAVVGNPGFVARKAMAANSRTFHLYGPLSLDFFVTNDRMLLPYTDMVITLTMHNSGFVLENHADGVEARLVLESARLHVRRVKANPQLALEIEEQLGKQNAIYPIERLVVHNTSVAGGVRDMSINNIFPEQKPKLVIVGMVNSGAYNGVATHNPFNFEPFGADSVALYKDGVSLCGQPFTPRFGVHNYAREYAMLLKSLGKMNRDLDIDVSYSDYGAGYCFFAWNLMPDMELGGHSMPREQGNLTLQIKFSAALTAGINVLVFGYFDSTVQITRGQKATGEAQLLSIGTFAFASGAIGLATNKQLFTHKSYPSASFLTMPHHPRRIVLAKAGAGGAAADAAGTGPTGGDRRALGVSTRLAACWLMLAPRSRRRGVHSRPGLEARRVTLTAYSVVVVLSWRQRNSLRWDSKKVVTSAMLAAKLRLHECPGAFDVVCGHSWIVRINEMQTILVRFAPTVAFEAAVRAEPVAVPAAAALFETVTKAKVPMVQQLGFTVRSRYPRYFFNTTADARPNVVRIGVHGRRRTAGLLLAVLLRDLFGYKEADVVGIENCRYPFDCPILLSEIAQPGYPYLDHGFLYNRSQIYYYVGNQLNSGCPLEIYNPDSPFPYNIVACNQTHNFSEVLRHSTGTYIHLSRRPVTQRKLLLKQLADRDPALTQFLRNFSLPFTFSMYSPSQVCEWLDYNLLNFVQLWLSPLLPLKIRIGLIWPSGFEFDDPSVLEFAELSVGILNSWRCQGNAKDAAFCSLLLSNHQFELVPAGLDCSTSSVLAFYMGLHCSDLSAESASPLAGVVAATCSKTAEPVAQASSRLGTAVVSPTVESPLFNRRDIYPNFYRTVPSYSAYPEVVASFLRKYSWEKLALLTNQKLFYSSLDFNEHLCLVEVVAEKDLTLHRALDSLRRAKKAQCQVIVMDYFRRGTCLYLCAAHQLAMSQRNNYAFILANWAKEIFTDAGANCTGTGALADEFVGGSGGGGGSGEIGGCTNAEITAVSDGHLIVKNYLPPARLAVYRRRLNLTVAKLPSADVFAENHFGVYTSDAIFLLASALGSLYTSDPIYIQRLKSDSVVKLYRKLLENSLSNDDHDFYSRLPVSEGYMMVWLRRYRANGAGYHGRVLAKYRWHSDREQKITVEEIPVDPSESNEAVGFATYDGKFIRPLRADLDCPTAFLMRLLPGWSCLETLAAFCIVLVLLILGCLLMVLFGLLRYCQRRMRRKQSQPFKDIRERLSHKEVAREKVIMNRKIGEGCFAFVYGGEVFLADQQTWEPCAIKLIQEDSKTEDVLRFLEEAEHLSHLSHKNIIRLLAVCTAAEPFLIIMENCLYGDLKSFLMARRTHALCRSDGDTSPELLTQFAIDIASGLEYLHSQDPPVVHRHNIVRGATLLNHFPESASTALRALVTDCWRYNPAERPLISEVLNRLQDNPGCVYACLEESPPSQPPEEMFPMPSSGGGGPNLMSSISHHQRHHHHSGRLGASASNAEASSGSGSRSRNQSGRSNAHQQPPPLPPHGHHHRNNSAIEIGNMVLAAAAAAAAAANATNTAVSVAGGGGGGGGAADRALTSCRRPNCGFPGCGGGPGCQQQQHQRKPTGLQHSVSVDEAEAAVAAAARNGEELQCLLAGSGIGQRRGQTGLTDSSWH</sequence>
<dbReference type="GO" id="GO:0043235">
    <property type="term" value="C:receptor complex"/>
    <property type="evidence" value="ECO:0007669"/>
    <property type="project" value="TreeGrafter"/>
</dbReference>
<evidence type="ECO:0000256" key="5">
    <source>
        <dbReference type="PROSITE-ProRule" id="PRU10141"/>
    </source>
</evidence>
<dbReference type="InterPro" id="IPR016186">
    <property type="entry name" value="C-type_lectin-like/link_sf"/>
</dbReference>
<dbReference type="GO" id="GO:0005886">
    <property type="term" value="C:plasma membrane"/>
    <property type="evidence" value="ECO:0007669"/>
    <property type="project" value="TreeGrafter"/>
</dbReference>
<dbReference type="WBParaSite" id="maker-uti_cns_0004956-snap-gene-0.4-mRNA-1">
    <property type="protein sequence ID" value="maker-uti_cns_0004956-snap-gene-0.4-mRNA-1"/>
    <property type="gene ID" value="maker-uti_cns_0004956-snap-gene-0.4"/>
</dbReference>
<dbReference type="SUPFAM" id="SSF56436">
    <property type="entry name" value="C-type lectin-like"/>
    <property type="match status" value="2"/>
</dbReference>
<feature type="compositionally biased region" description="Low complexity" evidence="6">
    <location>
        <begin position="2961"/>
        <end position="2988"/>
    </location>
</feature>
<keyword evidence="10" id="KW-1185">Reference proteome</keyword>
<proteinExistence type="predicted"/>
<feature type="region of interest" description="Disordered" evidence="6">
    <location>
        <begin position="916"/>
        <end position="973"/>
    </location>
</feature>
<dbReference type="InterPro" id="IPR016187">
    <property type="entry name" value="CTDL_fold"/>
</dbReference>
<keyword evidence="5" id="KW-0547">Nucleotide-binding</keyword>
<dbReference type="InterPro" id="IPR001828">
    <property type="entry name" value="ANF_lig-bd_rcpt"/>
</dbReference>
<dbReference type="Gene3D" id="3.40.50.2300">
    <property type="match status" value="2"/>
</dbReference>
<feature type="domain" description="Protein kinase" evidence="8">
    <location>
        <begin position="2726"/>
        <end position="3125"/>
    </location>
</feature>
<name>A0A1I8H9W8_9PLAT</name>
<dbReference type="PANTHER" id="PTHR24416:SF489">
    <property type="entry name" value="PROTEIN KINASE DOMAIN-CONTAINING PROTEIN"/>
    <property type="match status" value="1"/>
</dbReference>
<dbReference type="CDD" id="cd00037">
    <property type="entry name" value="CLECT"/>
    <property type="match status" value="2"/>
</dbReference>
<feature type="binding site" evidence="5">
    <location>
        <position position="2759"/>
    </location>
    <ligand>
        <name>ATP</name>
        <dbReference type="ChEBI" id="CHEBI:30616"/>
    </ligand>
</feature>
<accession>A0A1I8H9W8</accession>
<evidence type="ECO:0000256" key="1">
    <source>
        <dbReference type="ARBA" id="ARBA00004167"/>
    </source>
</evidence>
<evidence type="ECO:0000259" key="8">
    <source>
        <dbReference type="PROSITE" id="PS50011"/>
    </source>
</evidence>
<evidence type="ECO:0000256" key="2">
    <source>
        <dbReference type="ARBA" id="ARBA00022692"/>
    </source>
</evidence>
<dbReference type="Proteomes" id="UP000095280">
    <property type="component" value="Unplaced"/>
</dbReference>
<dbReference type="SUPFAM" id="SSF53822">
    <property type="entry name" value="Periplasmic binding protein-like I"/>
    <property type="match status" value="1"/>
</dbReference>
<protein>
    <submittedName>
        <fullName evidence="11">Guanylate cyclase</fullName>
    </submittedName>
</protein>
<dbReference type="InterPro" id="IPR001245">
    <property type="entry name" value="Ser-Thr/Tyr_kinase_cat_dom"/>
</dbReference>
<dbReference type="Pfam" id="PF01094">
    <property type="entry name" value="ANF_receptor"/>
    <property type="match status" value="1"/>
</dbReference>